<feature type="compositionally biased region" description="Pro residues" evidence="1">
    <location>
        <begin position="2409"/>
        <end position="2430"/>
    </location>
</feature>
<dbReference type="SMART" id="SM00257">
    <property type="entry name" value="LysM"/>
    <property type="match status" value="2"/>
</dbReference>
<dbReference type="OrthoDB" id="548855at2759"/>
<feature type="region of interest" description="Disordered" evidence="1">
    <location>
        <begin position="1469"/>
        <end position="1495"/>
    </location>
</feature>
<dbReference type="Pfam" id="PF01476">
    <property type="entry name" value="LysM"/>
    <property type="match status" value="2"/>
</dbReference>
<feature type="region of interest" description="Disordered" evidence="1">
    <location>
        <begin position="291"/>
        <end position="342"/>
    </location>
</feature>
<keyword evidence="4" id="KW-1185">Reference proteome</keyword>
<feature type="compositionally biased region" description="Gly residues" evidence="1">
    <location>
        <begin position="171"/>
        <end position="190"/>
    </location>
</feature>
<feature type="compositionally biased region" description="Low complexity" evidence="1">
    <location>
        <begin position="468"/>
        <end position="489"/>
    </location>
</feature>
<dbReference type="EMBL" id="JAEHOC010000043">
    <property type="protein sequence ID" value="KAG2427127.1"/>
    <property type="molecule type" value="Genomic_DNA"/>
</dbReference>
<protein>
    <recommendedName>
        <fullName evidence="2">LysM domain-containing protein</fullName>
    </recommendedName>
</protein>
<feature type="compositionally biased region" description="Low complexity" evidence="1">
    <location>
        <begin position="377"/>
        <end position="392"/>
    </location>
</feature>
<feature type="region of interest" description="Disordered" evidence="1">
    <location>
        <begin position="151"/>
        <end position="256"/>
    </location>
</feature>
<feature type="compositionally biased region" description="Polar residues" evidence="1">
    <location>
        <begin position="397"/>
        <end position="406"/>
    </location>
</feature>
<sequence>MGQGRSRHVYAFQPLPWPESLHAFRLIDQICGIATTYATTHLEGHAVRVLDKIGELQRLPFQWEVFEPDFERLRGSHLIALATELHSALDKLEGCKYDMGMLAEKGLMFKSLRKAADKVLVLLTEVEQIHRAFHYAFELALYESVRDETPAPPGTLRANSPARSTLRTPISGGGARSIGSSGGGARGMSSGGRRQPVLLPPPPPPPEPEDSDLYSQTATTSPRPQRQQSAQRQLPPRTSPSVRQPQLSTPAAAAAPLPPLPAMAEQRQAMAAVAPPPVVAQRSVRIMNDAATSTPTHMAQEQQQSAAAFAAGNGATARAPAMARAQSYKTPPPPPQQQPQPQQQYVVVYLPQGPGSSGPRAILVPSEALQPAPNSPAPSSGGAPPPSSQYSPLPTLRSGSLGSTAYTGAGSPYSPYAPPPHMPTAAAVAGYGSRGAAGYGSPYQAPPQHAYNAPAAGSAYGPRQPLFGSPGSTGSPYTTTSAYPTSGPYGHTAMSRPGSPPAYKYFSPPSSPPSPGLSYVTSPPPYATSAPPPPQYNPYAAPRSPATSSMYGSPVPPPPPPPSTATAGFGMGMGATAMPAVVPGAAPGSVMVLQPVSATMTSSGAVVLQPTMAAPGDVAAPPMLVVAQDPDSMSAGGGSSGRQRSVRFSRTYDDDEEEHEYDRRDDRDMEEPRGSGGGGGGSGGRRHHSTYTYVPGRNASPYQAPSAVPSYLTPYFGELSPRPMEDAGAGYGGGPEDWEGEEERAAAQGARARLRSGGGAGRASGGGAASLMSKYRDLWSAPPGAPVPGPQQAAAGRGQQQAYLVDAYAGGGTTAHAAAAARPQSRTASPRRESELMLGGGLDAAAAGVAAPPALAAHNISYERLAALAGLDPEVLGAGAAAGLTERRRSGGAIAATAVKPYVVPGEEALRKMEGLLAAAEDGDWDAVADMAALIRAGWWGDGRDAAVARGLLLQAALRGGSVEAHAALGDMAERGEGLPGGLPDQAGAARHYAAAAAGGHRDAATAYAYLLEHGLGVAQDEPRAAQMYAAAAQRGCPTGANNLAKMILDGRGGIMQVPGAATSGRSRRRLGADGVSAAAPAAPTPVGMAMALFRRAADAGSASAWYNLGVCHLQQIKQQQASLKKLGLSGGNGRGGREGGGGEATPVLLGAKDESGMAEAIRCLTEAASRGHARAALRAGHLHLLRSAAAAAVDAFSTAAINAAATMAAAAGGGGGSHGAAAVEEADGAVAASPAAADAAEVEAEALWCLAQLAERQSAVLEGRAAVALAAANAPGSAAGSEGTGGGRPSGDGGTASRMDSVRSRGLQASTSGNSRHSGGTHASGAGGVARANEEVAAGADDDVAVGQLLATLAGTGPGGDAAAAAAAATAIAGSDAISDDMAAAAAADPAAAAALRFAKELCRLDFDCCRQLGAVRNGGALTAAAAAAAGLDPAGVPPAQRVRGLRRLRRQAREVVAEAAAPGVMAAAVSDSGGDGESRSSVDGGGGSAAGLPSAGHVSAALARLDLQLQQPGERATRSRRAAAELMAAAAARGHAGAQHWLAGWQWSMGHTGGAAALWQAAAARGHGPSLMVLGQMAEAGHVMAAAAAGTSAGGAAGQQLQTAGRGADLAAAARYYLRAQEAGAAGALEAMRRVQRVLQRHVALQGRLEAVAVMGGPGAAGGRAAEAGGVPPASYPPSYGLAASPPYGTYGYGGYGHYGHYTSSHGAPPPYYSTPAAGSAGGAGPPRPPPPPYGGGYGGLYDAPPGEPPRPSAPSLPPPWPPTQALVLEGVLLSTLSDRGAVNQTTIVPIRVASATVLEALRAAGLSTGSGAASPPPPPLPPPLPPGALPGLSGRRKVLAVVVSMGKCGNGTAYPPGGTFEYVRTQLKTAAETLSNCSRGSFSVEFSVVALQLSCDSDIDRRLFSGACDEVRIAQRLSDVLQQQQLGNGTSSSNTSSALLGSGAYGRLGGGSSNPAAGLAARVFVLPVGVGAICGWRGMALPDQQIVLLPSEDARGLKLPWVIVHELLHVIAKLQHAGASSALVADTDREDDPTSPMGCGGGSGNPMCPADGNVCPNAPQMRYLGWAGLLADWGSLDLPAGQSQFITLPAQDDTSTPKDRLLIRIRPDWLQAGGTDGTDRYTHNLYISYRRPQGPDSALLTTLSAGEGRVVIHQITTMYDTAFGSSDSTGGYWYTGYLRQQPPNAISIIYAAKLVVRTFGSGGVASGAIGMTPATGSGGSSQGSSAYSGGSASTAGASGVCQCPSPYTVVPDDTLYKVAVKCGGGLTINSLVEANRLDNPGNICFCLSPYTVQKGDSLWIIVNNCGGGLSQEAIVSANHIANINLLTIGQRLILPGCSSAPDSGSADGVASGGGVRGLRRRLAAAAPPAEESAAPPPMDYTNPAVDTTPRNITVQICRYNADPNRECPPPPRSPPPPPPTPRPPRKP</sequence>
<dbReference type="InterPro" id="IPR011990">
    <property type="entry name" value="TPR-like_helical_dom_sf"/>
</dbReference>
<dbReference type="SUPFAM" id="SSF54106">
    <property type="entry name" value="LysM domain"/>
    <property type="match status" value="1"/>
</dbReference>
<feature type="region of interest" description="Disordered" evidence="1">
    <location>
        <begin position="513"/>
        <end position="568"/>
    </location>
</feature>
<gene>
    <name evidence="3" type="ORF">HXX76_012637</name>
</gene>
<feature type="compositionally biased region" description="Low complexity" evidence="1">
    <location>
        <begin position="299"/>
        <end position="326"/>
    </location>
</feature>
<feature type="region of interest" description="Disordered" evidence="1">
    <location>
        <begin position="2364"/>
        <end position="2430"/>
    </location>
</feature>
<dbReference type="Proteomes" id="UP000650467">
    <property type="component" value="Unassembled WGS sequence"/>
</dbReference>
<evidence type="ECO:0000313" key="3">
    <source>
        <dbReference type="EMBL" id="KAG2427127.1"/>
    </source>
</evidence>
<dbReference type="SUPFAM" id="SSF81901">
    <property type="entry name" value="HCP-like"/>
    <property type="match status" value="1"/>
</dbReference>
<dbReference type="InterPro" id="IPR006597">
    <property type="entry name" value="Sel1-like"/>
</dbReference>
<dbReference type="Pfam" id="PF05548">
    <property type="entry name" value="Peptidase_M11"/>
    <property type="match status" value="1"/>
</dbReference>
<evidence type="ECO:0000259" key="2">
    <source>
        <dbReference type="PROSITE" id="PS51782"/>
    </source>
</evidence>
<feature type="compositionally biased region" description="Polar residues" evidence="1">
    <location>
        <begin position="157"/>
        <end position="168"/>
    </location>
</feature>
<accession>A0A835SLC4</accession>
<dbReference type="CDD" id="cd00118">
    <property type="entry name" value="LysM"/>
    <property type="match status" value="2"/>
</dbReference>
<dbReference type="SMART" id="SM00671">
    <property type="entry name" value="SEL1"/>
    <property type="match status" value="2"/>
</dbReference>
<feature type="compositionally biased region" description="Polar residues" evidence="1">
    <location>
        <begin position="1308"/>
        <end position="1317"/>
    </location>
</feature>
<evidence type="ECO:0000313" key="4">
    <source>
        <dbReference type="Proteomes" id="UP000650467"/>
    </source>
</evidence>
<feature type="compositionally biased region" description="Low complexity" evidence="1">
    <location>
        <begin position="2366"/>
        <end position="2376"/>
    </location>
</feature>
<dbReference type="Gene3D" id="1.25.40.10">
    <property type="entry name" value="Tetratricopeptide repeat domain"/>
    <property type="match status" value="2"/>
</dbReference>
<feature type="compositionally biased region" description="Low complexity" evidence="1">
    <location>
        <begin position="222"/>
        <end position="236"/>
    </location>
</feature>
<feature type="compositionally biased region" description="Basic and acidic residues" evidence="1">
    <location>
        <begin position="660"/>
        <end position="673"/>
    </location>
</feature>
<feature type="region of interest" description="Disordered" evidence="1">
    <location>
        <begin position="628"/>
        <end position="698"/>
    </location>
</feature>
<feature type="compositionally biased region" description="Pro residues" evidence="1">
    <location>
        <begin position="1748"/>
        <end position="1764"/>
    </location>
</feature>
<dbReference type="Gene3D" id="3.10.350.10">
    <property type="entry name" value="LysM domain"/>
    <property type="match status" value="2"/>
</dbReference>
<organism evidence="3 4">
    <name type="scientific">Chlamydomonas incerta</name>
    <dbReference type="NCBI Taxonomy" id="51695"/>
    <lineage>
        <taxon>Eukaryota</taxon>
        <taxon>Viridiplantae</taxon>
        <taxon>Chlorophyta</taxon>
        <taxon>core chlorophytes</taxon>
        <taxon>Chlorophyceae</taxon>
        <taxon>CS clade</taxon>
        <taxon>Chlamydomonadales</taxon>
        <taxon>Chlamydomonadaceae</taxon>
        <taxon>Chlamydomonas</taxon>
    </lineage>
</organism>
<dbReference type="InterPro" id="IPR018392">
    <property type="entry name" value="LysM"/>
</dbReference>
<feature type="region of interest" description="Disordered" evidence="1">
    <location>
        <begin position="1719"/>
        <end position="1764"/>
    </location>
</feature>
<feature type="region of interest" description="Disordered" evidence="1">
    <location>
        <begin position="816"/>
        <end position="835"/>
    </location>
</feature>
<name>A0A835SLC4_CHLIN</name>
<feature type="compositionally biased region" description="Pro residues" evidence="1">
    <location>
        <begin position="522"/>
        <end position="536"/>
    </location>
</feature>
<dbReference type="PANTHER" id="PTHR24216:SF65">
    <property type="entry name" value="PAXILLIN-LIKE PROTEIN 1"/>
    <property type="match status" value="1"/>
</dbReference>
<feature type="region of interest" description="Disordered" evidence="1">
    <location>
        <begin position="1276"/>
        <end position="1330"/>
    </location>
</feature>
<feature type="compositionally biased region" description="Pro residues" evidence="1">
    <location>
        <begin position="554"/>
        <end position="563"/>
    </location>
</feature>
<dbReference type="InterPro" id="IPR036779">
    <property type="entry name" value="LysM_dom_sf"/>
</dbReference>
<dbReference type="PANTHER" id="PTHR24216">
    <property type="entry name" value="PAXILLIN-RELATED"/>
    <property type="match status" value="1"/>
</dbReference>
<feature type="compositionally biased region" description="Gly residues" evidence="1">
    <location>
        <begin position="1283"/>
        <end position="1295"/>
    </location>
</feature>
<feature type="region of interest" description="Disordered" evidence="1">
    <location>
        <begin position="462"/>
        <end position="494"/>
    </location>
</feature>
<feature type="domain" description="LysM" evidence="2">
    <location>
        <begin position="2291"/>
        <end position="2337"/>
    </location>
</feature>
<feature type="region of interest" description="Disordered" evidence="1">
    <location>
        <begin position="368"/>
        <end position="406"/>
    </location>
</feature>
<comment type="caution">
    <text evidence="3">The sequence shown here is derived from an EMBL/GenBank/DDBJ whole genome shotgun (WGS) entry which is preliminary data.</text>
</comment>
<dbReference type="InterPro" id="IPR008752">
    <property type="entry name" value="Peptidase_M11"/>
</dbReference>
<reference evidence="3" key="1">
    <citation type="journal article" date="2020" name="bioRxiv">
        <title>Comparative genomics of Chlamydomonas.</title>
        <authorList>
            <person name="Craig R.J."/>
            <person name="Hasan A.R."/>
            <person name="Ness R.W."/>
            <person name="Keightley P.D."/>
        </authorList>
    </citation>
    <scope>NUCLEOTIDE SEQUENCE</scope>
    <source>
        <strain evidence="3">SAG 7.73</strain>
    </source>
</reference>
<evidence type="ECO:0000256" key="1">
    <source>
        <dbReference type="SAM" id="MobiDB-lite"/>
    </source>
</evidence>
<feature type="compositionally biased region" description="Gly residues" evidence="1">
    <location>
        <begin position="674"/>
        <end position="683"/>
    </location>
</feature>
<dbReference type="PROSITE" id="PS51782">
    <property type="entry name" value="LYSM"/>
    <property type="match status" value="1"/>
</dbReference>
<feature type="compositionally biased region" description="Polar residues" evidence="1">
    <location>
        <begin position="2387"/>
        <end position="2397"/>
    </location>
</feature>
<proteinExistence type="predicted"/>
<feature type="compositionally biased region" description="Polar residues" evidence="1">
    <location>
        <begin position="239"/>
        <end position="249"/>
    </location>
</feature>